<evidence type="ECO:0000259" key="1">
    <source>
        <dbReference type="PROSITE" id="PS51831"/>
    </source>
</evidence>
<dbReference type="SMART" id="SM00471">
    <property type="entry name" value="HDc"/>
    <property type="match status" value="1"/>
</dbReference>
<protein>
    <recommendedName>
        <fullName evidence="1">HD domain-containing protein</fullName>
    </recommendedName>
</protein>
<evidence type="ECO:0000313" key="2">
    <source>
        <dbReference type="EMBL" id="NYE57736.1"/>
    </source>
</evidence>
<dbReference type="PANTHER" id="PTHR11373">
    <property type="entry name" value="DEOXYNUCLEOSIDE TRIPHOSPHATE TRIPHOSPHOHYDROLASE"/>
    <property type="match status" value="1"/>
</dbReference>
<accession>A0ABX2R982</accession>
<dbReference type="Proteomes" id="UP000604066">
    <property type="component" value="Unassembled WGS sequence"/>
</dbReference>
<dbReference type="InterPro" id="IPR050135">
    <property type="entry name" value="dGTPase-like"/>
</dbReference>
<feature type="domain" description="HD" evidence="1">
    <location>
        <begin position="52"/>
        <end position="195"/>
    </location>
</feature>
<dbReference type="CDD" id="cd00077">
    <property type="entry name" value="HDc"/>
    <property type="match status" value="1"/>
</dbReference>
<gene>
    <name evidence="2" type="ORF">HDG70_001451</name>
</gene>
<dbReference type="PROSITE" id="PS51831">
    <property type="entry name" value="HD"/>
    <property type="match status" value="1"/>
</dbReference>
<organism evidence="2 3">
    <name type="scientific">Carboxydothermus ferrireducens DSM 11255</name>
    <dbReference type="NCBI Taxonomy" id="1119529"/>
    <lineage>
        <taxon>Bacteria</taxon>
        <taxon>Bacillati</taxon>
        <taxon>Bacillota</taxon>
        <taxon>Clostridia</taxon>
        <taxon>Thermoanaerobacterales</taxon>
        <taxon>Thermoanaerobacteraceae</taxon>
        <taxon>Carboxydothermus</taxon>
    </lineage>
</organism>
<sequence length="438" mass="51152">MKNYEIRDPIHGFIKINEWEREIINHPIFQRLRRIKQLAWTDMVYPGAMHTRFEHSLGVMHAATKMFNAIIEKDLLFLQKELNYNEAGIKRDLALLRIACLLHDVGHPPFSHAGEDLMPTNPKTNKAYKHEHYSAAIIRHFFKEVIEQHPINQKNYQITAEQVARFIEGSLPKDGALIWRDLLSSQLDADRADYLLRDSYHCGVAYGKYDLDRLIISMTIGINEETGAPLLAVEEGGVHVAEALILARYQMFTQVYFHHTRRAYDYHIIKLMKILLEKEQKNDLNITEKDKFPPPDTKENLQKYLKWDDWKVLGIISRRIAKEEGEVFLNRNHFRNVYSTLEIPTKKELTAIGKIEQKFKEKNICYFVDRAEQSWYKLGEMDIAICIDTENKKTVPLSSISNIIRNLKPIMQQRIFVPIDEVKNAKEIIKATIGRGKK</sequence>
<dbReference type="SUPFAM" id="SSF109604">
    <property type="entry name" value="HD-domain/PDEase-like"/>
    <property type="match status" value="1"/>
</dbReference>
<dbReference type="InterPro" id="IPR045509">
    <property type="entry name" value="HD_assoc_2"/>
</dbReference>
<dbReference type="EMBL" id="JACCBS010000002">
    <property type="protein sequence ID" value="NYE57736.1"/>
    <property type="molecule type" value="Genomic_DNA"/>
</dbReference>
<dbReference type="PANTHER" id="PTHR11373:SF4">
    <property type="entry name" value="DEOXYNUCLEOSIDE TRIPHOSPHATE TRIPHOSPHOHYDROLASE SAMHD1"/>
    <property type="match status" value="1"/>
</dbReference>
<proteinExistence type="predicted"/>
<dbReference type="InterPro" id="IPR006674">
    <property type="entry name" value="HD_domain"/>
</dbReference>
<keyword evidence="3" id="KW-1185">Reference proteome</keyword>
<reference evidence="2 3" key="1">
    <citation type="submission" date="2020-07" db="EMBL/GenBank/DDBJ databases">
        <title>Genomic Encyclopedia of Type Strains, Phase III (KMG-III): the genomes of soil and plant-associated and newly described type strains.</title>
        <authorList>
            <person name="Whitman W."/>
        </authorList>
    </citation>
    <scope>NUCLEOTIDE SEQUENCE [LARGE SCALE GENOMIC DNA]</scope>
    <source>
        <strain evidence="2 3">DSM 11255</strain>
    </source>
</reference>
<dbReference type="Pfam" id="PF19276">
    <property type="entry name" value="HD_assoc_2"/>
    <property type="match status" value="1"/>
</dbReference>
<dbReference type="InterPro" id="IPR003607">
    <property type="entry name" value="HD/PDEase_dom"/>
</dbReference>
<comment type="caution">
    <text evidence="2">The sequence shown here is derived from an EMBL/GenBank/DDBJ whole genome shotgun (WGS) entry which is preliminary data.</text>
</comment>
<dbReference type="Gene3D" id="1.10.3210.10">
    <property type="entry name" value="Hypothetical protein af1432"/>
    <property type="match status" value="1"/>
</dbReference>
<dbReference type="RefSeq" id="WP_028052287.1">
    <property type="nucleotide sequence ID" value="NZ_ATYG01000017.1"/>
</dbReference>
<dbReference type="Pfam" id="PF01966">
    <property type="entry name" value="HD"/>
    <property type="match status" value="1"/>
</dbReference>
<evidence type="ECO:0000313" key="3">
    <source>
        <dbReference type="Proteomes" id="UP000604066"/>
    </source>
</evidence>
<name>A0ABX2R982_9THEO</name>